<keyword evidence="5" id="KW-1133">Transmembrane helix</keyword>
<keyword evidence="2" id="KW-1003">Cell membrane</keyword>
<keyword evidence="4" id="KW-0812">Transmembrane</keyword>
<dbReference type="PANTHER" id="PTHR30462">
    <property type="entry name" value="INTERMEMBRANE TRANSPORT PROTEIN PQIB-RELATED"/>
    <property type="match status" value="1"/>
</dbReference>
<evidence type="ECO:0000313" key="9">
    <source>
        <dbReference type="Proteomes" id="UP000397656"/>
    </source>
</evidence>
<comment type="subcellular location">
    <subcellularLocation>
        <location evidence="1">Cell inner membrane</location>
    </subcellularLocation>
</comment>
<organism evidence="8 9">
    <name type="scientific">Cupriavidus basilensis</name>
    <dbReference type="NCBI Taxonomy" id="68895"/>
    <lineage>
        <taxon>Bacteria</taxon>
        <taxon>Pseudomonadati</taxon>
        <taxon>Pseudomonadota</taxon>
        <taxon>Betaproteobacteria</taxon>
        <taxon>Burkholderiales</taxon>
        <taxon>Burkholderiaceae</taxon>
        <taxon>Cupriavidus</taxon>
    </lineage>
</organism>
<evidence type="ECO:0000259" key="7">
    <source>
        <dbReference type="Pfam" id="PF02470"/>
    </source>
</evidence>
<evidence type="ECO:0000313" key="8">
    <source>
        <dbReference type="EMBL" id="QOT77506.1"/>
    </source>
</evidence>
<dbReference type="Pfam" id="PF02470">
    <property type="entry name" value="MlaD"/>
    <property type="match status" value="3"/>
</dbReference>
<dbReference type="InterPro" id="IPR003399">
    <property type="entry name" value="Mce/MlaD"/>
</dbReference>
<feature type="domain" description="Mce/MlaD" evidence="7">
    <location>
        <begin position="300"/>
        <end position="404"/>
    </location>
</feature>
<evidence type="ECO:0000256" key="6">
    <source>
        <dbReference type="ARBA" id="ARBA00023136"/>
    </source>
</evidence>
<dbReference type="Proteomes" id="UP000397656">
    <property type="component" value="Chromosome 1"/>
</dbReference>
<dbReference type="GO" id="GO:0005886">
    <property type="term" value="C:plasma membrane"/>
    <property type="evidence" value="ECO:0007669"/>
    <property type="project" value="UniProtKB-SubCell"/>
</dbReference>
<sequence>MVEPPERRDEPGSPDFPEAVVKPRSRWRLQLVWLVPLIAVLIGGWLAVQAVLQKGPTITISFKTGEGIEAGKTKIKYKDVDIGVVRSVVLSKDHRGVIASAELAKDATSLLVDDTRFWVVRPRVSGGTVSGLGTLLSGSFIGTDVGTQAKERRDFVGLETPPAVAKDVPGREFVLKSEDMGSLDVGTPVFFRRLQVGQITAYTLDADGNGVTLRVFINAPYDKYVRADTRFWHASGVDVSLDTTGVKVNTQSMVAILIGGIAFQSPPESPGGAPAQANAEFDLFHDRAEAMRRHDRIADTYVLIFKESVRGLTVGAPVDFRGIVVGEVTAIYTRFDRAKKEFNIPVEVRVYPERFTSRYETGKKGGRLSDNPHELAVFLFDHGFRGQLRTGNLLTGQLYVALDFFPGAPKAKVDWDAKPPEFPTVPGGLQSLQDSVTALVAKLNKVPFEGIGDDLRKSLQQADGLLKTLNTDVAPEARAAMVSARAALDSANNALAPDSTLTQSTAETMRELSRTAASLRALADYLESHPEALLRGKTEEKK</sequence>
<accession>A0A643G2L8</accession>
<evidence type="ECO:0000256" key="5">
    <source>
        <dbReference type="ARBA" id="ARBA00022989"/>
    </source>
</evidence>
<proteinExistence type="predicted"/>
<protein>
    <submittedName>
        <fullName evidence="8">MCE family protein</fullName>
    </submittedName>
</protein>
<dbReference type="EMBL" id="CP062803">
    <property type="protein sequence ID" value="QOT77506.1"/>
    <property type="molecule type" value="Genomic_DNA"/>
</dbReference>
<evidence type="ECO:0000256" key="3">
    <source>
        <dbReference type="ARBA" id="ARBA00022519"/>
    </source>
</evidence>
<evidence type="ECO:0000256" key="4">
    <source>
        <dbReference type="ARBA" id="ARBA00022692"/>
    </source>
</evidence>
<dbReference type="InterPro" id="IPR051800">
    <property type="entry name" value="PqiA-PqiB_transport"/>
</dbReference>
<name>A0A643G2L8_9BURK</name>
<keyword evidence="6" id="KW-0472">Membrane</keyword>
<dbReference type="PANTHER" id="PTHR30462:SF0">
    <property type="entry name" value="INTERMEMBRANE TRANSPORT PROTEIN YEBT"/>
    <property type="match status" value="1"/>
</dbReference>
<feature type="domain" description="Mce/MlaD" evidence="7">
    <location>
        <begin position="170"/>
        <end position="245"/>
    </location>
</feature>
<dbReference type="AlphaFoldDB" id="A0A643G2L8"/>
<keyword evidence="3" id="KW-0997">Cell inner membrane</keyword>
<dbReference type="RefSeq" id="WP_150983701.1">
    <property type="nucleotide sequence ID" value="NZ_CP062803.1"/>
</dbReference>
<evidence type="ECO:0000256" key="2">
    <source>
        <dbReference type="ARBA" id="ARBA00022475"/>
    </source>
</evidence>
<dbReference type="GeneID" id="98400352"/>
<gene>
    <name evidence="8" type="ORF">F7R26_005505</name>
</gene>
<evidence type="ECO:0000256" key="1">
    <source>
        <dbReference type="ARBA" id="ARBA00004533"/>
    </source>
</evidence>
<feature type="domain" description="Mce/MlaD" evidence="7">
    <location>
        <begin position="55"/>
        <end position="142"/>
    </location>
</feature>
<reference evidence="8 9" key="1">
    <citation type="submission" date="2020-10" db="EMBL/GenBank/DDBJ databases">
        <title>Complete genome sequence of Cupriavidus basilensis CCUG 49340T.</title>
        <authorList>
            <person name="Salva-Serra F."/>
            <person name="Donoso R.A."/>
            <person name="Cho K.H."/>
            <person name="Yoo J.A."/>
            <person name="Lee K."/>
            <person name="Yoon S.-H."/>
            <person name="Perez-Pantoja D."/>
            <person name="Moore E.R.B."/>
        </authorList>
    </citation>
    <scope>NUCLEOTIDE SEQUENCE [LARGE SCALE GENOMIC DNA]</scope>
    <source>
        <strain evidence="9">CCUG 49340</strain>
    </source>
</reference>